<dbReference type="Pfam" id="PF05970">
    <property type="entry name" value="PIF1"/>
    <property type="match status" value="1"/>
</dbReference>
<comment type="catalytic activity">
    <reaction evidence="1">
        <text>ATP + H2O = ADP + phosphate + H(+)</text>
        <dbReference type="Rhea" id="RHEA:13065"/>
        <dbReference type="ChEBI" id="CHEBI:15377"/>
        <dbReference type="ChEBI" id="CHEBI:15378"/>
        <dbReference type="ChEBI" id="CHEBI:30616"/>
        <dbReference type="ChEBI" id="CHEBI:43474"/>
        <dbReference type="ChEBI" id="CHEBI:456216"/>
        <dbReference type="EC" id="5.6.2.3"/>
    </reaction>
</comment>
<dbReference type="InterPro" id="IPR010285">
    <property type="entry name" value="DNA_helicase_pif1-like_DEAD"/>
</dbReference>
<evidence type="ECO:0000313" key="3">
    <source>
        <dbReference type="EMBL" id="TEB18781.1"/>
    </source>
</evidence>
<keyword evidence="1" id="KW-0067">ATP-binding</keyword>
<dbReference type="EC" id="5.6.2.3" evidence="1"/>
<dbReference type="InterPro" id="IPR027417">
    <property type="entry name" value="P-loop_NTPase"/>
</dbReference>
<dbReference type="EMBL" id="QPFP01000229">
    <property type="protein sequence ID" value="TEB18781.1"/>
    <property type="molecule type" value="Genomic_DNA"/>
</dbReference>
<sequence length="152" mass="17517">MLPAKPEDHETNTRLEAETIAKCTLNPKQEFAFRIFVKHATGERQQQLRMYIAGSAGTGKSRFIDSIRYFFKLRGEEERYVVASYMGIAAKNIEGITLHSCLNLQGLSRMKLHGEVHESMIKYWKDKDFLIIDEVSMISLHFLHSINKALQL</sequence>
<dbReference type="OrthoDB" id="432234at2759"/>
<keyword evidence="1" id="KW-0227">DNA damage</keyword>
<feature type="non-terminal residue" evidence="3">
    <location>
        <position position="152"/>
    </location>
</feature>
<keyword evidence="4" id="KW-1185">Reference proteome</keyword>
<keyword evidence="1" id="KW-0234">DNA repair</keyword>
<proteinExistence type="inferred from homology"/>
<dbReference type="GO" id="GO:0006281">
    <property type="term" value="P:DNA repair"/>
    <property type="evidence" value="ECO:0007669"/>
    <property type="project" value="UniProtKB-KW"/>
</dbReference>
<dbReference type="AlphaFoldDB" id="A0A4Y7SB22"/>
<protein>
    <recommendedName>
        <fullName evidence="1">ATP-dependent DNA helicase</fullName>
        <ecNumber evidence="1">5.6.2.3</ecNumber>
    </recommendedName>
</protein>
<dbReference type="GO" id="GO:0043139">
    <property type="term" value="F:5'-3' DNA helicase activity"/>
    <property type="evidence" value="ECO:0007669"/>
    <property type="project" value="UniProtKB-EC"/>
</dbReference>
<comment type="cofactor">
    <cofactor evidence="1">
        <name>Mg(2+)</name>
        <dbReference type="ChEBI" id="CHEBI:18420"/>
    </cofactor>
</comment>
<evidence type="ECO:0000313" key="4">
    <source>
        <dbReference type="Proteomes" id="UP000298030"/>
    </source>
</evidence>
<dbReference type="GO" id="GO:0005524">
    <property type="term" value="F:ATP binding"/>
    <property type="evidence" value="ECO:0007669"/>
    <property type="project" value="UniProtKB-KW"/>
</dbReference>
<keyword evidence="1" id="KW-0378">Hydrolase</keyword>
<comment type="caution">
    <text evidence="3">The sequence shown here is derived from an EMBL/GenBank/DDBJ whole genome shotgun (WGS) entry which is preliminary data.</text>
</comment>
<dbReference type="GO" id="GO:0006310">
    <property type="term" value="P:DNA recombination"/>
    <property type="evidence" value="ECO:0007669"/>
    <property type="project" value="UniProtKB-KW"/>
</dbReference>
<dbReference type="InterPro" id="IPR051055">
    <property type="entry name" value="PIF1_helicase"/>
</dbReference>
<dbReference type="STRING" id="71717.A0A4Y7SB22"/>
<dbReference type="Proteomes" id="UP000298030">
    <property type="component" value="Unassembled WGS sequence"/>
</dbReference>
<reference evidence="3 4" key="1">
    <citation type="journal article" date="2019" name="Nat. Ecol. Evol.">
        <title>Megaphylogeny resolves global patterns of mushroom evolution.</title>
        <authorList>
            <person name="Varga T."/>
            <person name="Krizsan K."/>
            <person name="Foldi C."/>
            <person name="Dima B."/>
            <person name="Sanchez-Garcia M."/>
            <person name="Sanchez-Ramirez S."/>
            <person name="Szollosi G.J."/>
            <person name="Szarkandi J.G."/>
            <person name="Papp V."/>
            <person name="Albert L."/>
            <person name="Andreopoulos W."/>
            <person name="Angelini C."/>
            <person name="Antonin V."/>
            <person name="Barry K.W."/>
            <person name="Bougher N.L."/>
            <person name="Buchanan P."/>
            <person name="Buyck B."/>
            <person name="Bense V."/>
            <person name="Catcheside P."/>
            <person name="Chovatia M."/>
            <person name="Cooper J."/>
            <person name="Damon W."/>
            <person name="Desjardin D."/>
            <person name="Finy P."/>
            <person name="Geml J."/>
            <person name="Haridas S."/>
            <person name="Hughes K."/>
            <person name="Justo A."/>
            <person name="Karasinski D."/>
            <person name="Kautmanova I."/>
            <person name="Kiss B."/>
            <person name="Kocsube S."/>
            <person name="Kotiranta H."/>
            <person name="LaButti K.M."/>
            <person name="Lechner B.E."/>
            <person name="Liimatainen K."/>
            <person name="Lipzen A."/>
            <person name="Lukacs Z."/>
            <person name="Mihaltcheva S."/>
            <person name="Morgado L.N."/>
            <person name="Niskanen T."/>
            <person name="Noordeloos M.E."/>
            <person name="Ohm R.A."/>
            <person name="Ortiz-Santana B."/>
            <person name="Ovrebo C."/>
            <person name="Racz N."/>
            <person name="Riley R."/>
            <person name="Savchenko A."/>
            <person name="Shiryaev A."/>
            <person name="Soop K."/>
            <person name="Spirin V."/>
            <person name="Szebenyi C."/>
            <person name="Tomsovsky M."/>
            <person name="Tulloss R.E."/>
            <person name="Uehling J."/>
            <person name="Grigoriev I.V."/>
            <person name="Vagvolgyi C."/>
            <person name="Papp T."/>
            <person name="Martin F.M."/>
            <person name="Miettinen O."/>
            <person name="Hibbett D.S."/>
            <person name="Nagy L.G."/>
        </authorList>
    </citation>
    <scope>NUCLEOTIDE SEQUENCE [LARGE SCALE GENOMIC DNA]</scope>
    <source>
        <strain evidence="3 4">FP101781</strain>
    </source>
</reference>
<evidence type="ECO:0000256" key="1">
    <source>
        <dbReference type="RuleBase" id="RU363044"/>
    </source>
</evidence>
<dbReference type="GO" id="GO:0000723">
    <property type="term" value="P:telomere maintenance"/>
    <property type="evidence" value="ECO:0007669"/>
    <property type="project" value="InterPro"/>
</dbReference>
<comment type="similarity">
    <text evidence="1">Belongs to the helicase family.</text>
</comment>
<dbReference type="Gene3D" id="3.40.50.300">
    <property type="entry name" value="P-loop containing nucleotide triphosphate hydrolases"/>
    <property type="match status" value="1"/>
</dbReference>
<keyword evidence="1" id="KW-0347">Helicase</keyword>
<feature type="domain" description="DNA helicase Pif1-like DEAD-box helicase" evidence="2">
    <location>
        <begin position="25"/>
        <end position="150"/>
    </location>
</feature>
<name>A0A4Y7SB22_COPMI</name>
<evidence type="ECO:0000259" key="2">
    <source>
        <dbReference type="Pfam" id="PF05970"/>
    </source>
</evidence>
<gene>
    <name evidence="3" type="ORF">FA13DRAFT_1648047</name>
</gene>
<dbReference type="PANTHER" id="PTHR47642">
    <property type="entry name" value="ATP-DEPENDENT DNA HELICASE"/>
    <property type="match status" value="1"/>
</dbReference>
<dbReference type="PANTHER" id="PTHR47642:SF5">
    <property type="entry name" value="ATP-DEPENDENT DNA HELICASE"/>
    <property type="match status" value="1"/>
</dbReference>
<keyword evidence="1" id="KW-0233">DNA recombination</keyword>
<keyword evidence="1" id="KW-0547">Nucleotide-binding</keyword>
<dbReference type="GO" id="GO:0016887">
    <property type="term" value="F:ATP hydrolysis activity"/>
    <property type="evidence" value="ECO:0007669"/>
    <property type="project" value="RHEA"/>
</dbReference>
<accession>A0A4Y7SB22</accession>
<dbReference type="SUPFAM" id="SSF52540">
    <property type="entry name" value="P-loop containing nucleoside triphosphate hydrolases"/>
    <property type="match status" value="1"/>
</dbReference>
<organism evidence="3 4">
    <name type="scientific">Coprinellus micaceus</name>
    <name type="common">Glistening ink-cap mushroom</name>
    <name type="synonym">Coprinus micaceus</name>
    <dbReference type="NCBI Taxonomy" id="71717"/>
    <lineage>
        <taxon>Eukaryota</taxon>
        <taxon>Fungi</taxon>
        <taxon>Dikarya</taxon>
        <taxon>Basidiomycota</taxon>
        <taxon>Agaricomycotina</taxon>
        <taxon>Agaricomycetes</taxon>
        <taxon>Agaricomycetidae</taxon>
        <taxon>Agaricales</taxon>
        <taxon>Agaricineae</taxon>
        <taxon>Psathyrellaceae</taxon>
        <taxon>Coprinellus</taxon>
    </lineage>
</organism>